<name>A0ABU6NMX9_9BACI</name>
<evidence type="ECO:0000313" key="3">
    <source>
        <dbReference type="Proteomes" id="UP001341820"/>
    </source>
</evidence>
<dbReference type="RefSeq" id="WP_328237633.1">
    <property type="nucleotide sequence ID" value="NZ_JAROAS010000022.1"/>
</dbReference>
<dbReference type="EMBL" id="JAROAS010000022">
    <property type="protein sequence ID" value="MED4128884.1"/>
    <property type="molecule type" value="Genomic_DNA"/>
</dbReference>
<dbReference type="InterPro" id="IPR011010">
    <property type="entry name" value="DNA_brk_join_enz"/>
</dbReference>
<evidence type="ECO:0000313" key="2">
    <source>
        <dbReference type="EMBL" id="MED4128884.1"/>
    </source>
</evidence>
<reference evidence="2 3" key="1">
    <citation type="submission" date="2023-03" db="EMBL/GenBank/DDBJ databases">
        <title>Bacillus Genome Sequencing.</title>
        <authorList>
            <person name="Dunlap C."/>
        </authorList>
    </citation>
    <scope>NUCLEOTIDE SEQUENCE [LARGE SCALE GENOMIC DNA]</scope>
    <source>
        <strain evidence="2 3">B-4107</strain>
    </source>
</reference>
<dbReference type="InterPro" id="IPR013762">
    <property type="entry name" value="Integrase-like_cat_sf"/>
</dbReference>
<organism evidence="2 3">
    <name type="scientific">Shouchella miscanthi</name>
    <dbReference type="NCBI Taxonomy" id="2598861"/>
    <lineage>
        <taxon>Bacteria</taxon>
        <taxon>Bacillati</taxon>
        <taxon>Bacillota</taxon>
        <taxon>Bacilli</taxon>
        <taxon>Bacillales</taxon>
        <taxon>Bacillaceae</taxon>
        <taxon>Shouchella</taxon>
    </lineage>
</organism>
<dbReference type="Gene3D" id="1.10.443.10">
    <property type="entry name" value="Intergrase catalytic core"/>
    <property type="match status" value="1"/>
</dbReference>
<protein>
    <submittedName>
        <fullName evidence="2">Uncharacterized protein</fullName>
    </submittedName>
</protein>
<gene>
    <name evidence="2" type="ORF">P5F74_12120</name>
</gene>
<accession>A0ABU6NMX9</accession>
<comment type="caution">
    <text evidence="2">The sequence shown here is derived from an EMBL/GenBank/DDBJ whole genome shotgun (WGS) entry which is preliminary data.</text>
</comment>
<keyword evidence="1" id="KW-0233">DNA recombination</keyword>
<sequence length="77" mass="9016">MAFSILVNDIGRKEGLVSPQWFRHFFVNYSVMELHVPIQQVQRTVGLASSQTTEGYVSQYRLKKNDASLHWDERLFD</sequence>
<proteinExistence type="predicted"/>
<dbReference type="SUPFAM" id="SSF56349">
    <property type="entry name" value="DNA breaking-rejoining enzymes"/>
    <property type="match status" value="1"/>
</dbReference>
<keyword evidence="3" id="KW-1185">Reference proteome</keyword>
<evidence type="ECO:0000256" key="1">
    <source>
        <dbReference type="ARBA" id="ARBA00023172"/>
    </source>
</evidence>
<dbReference type="Proteomes" id="UP001341820">
    <property type="component" value="Unassembled WGS sequence"/>
</dbReference>